<evidence type="ECO:0000256" key="4">
    <source>
        <dbReference type="ARBA" id="ARBA00023002"/>
    </source>
</evidence>
<dbReference type="InterPro" id="IPR036396">
    <property type="entry name" value="Cyt_P450_sf"/>
</dbReference>
<evidence type="ECO:0000313" key="9">
    <source>
        <dbReference type="Proteomes" id="UP000247233"/>
    </source>
</evidence>
<comment type="cofactor">
    <cofactor evidence="1">
        <name>heme</name>
        <dbReference type="ChEBI" id="CHEBI:30413"/>
    </cofactor>
</comment>
<dbReference type="GO" id="GO:0020037">
    <property type="term" value="F:heme binding"/>
    <property type="evidence" value="ECO:0007669"/>
    <property type="project" value="InterPro"/>
</dbReference>
<keyword evidence="4" id="KW-0560">Oxidoreductase</keyword>
<dbReference type="GeneID" id="37063417"/>
<keyword evidence="6 8" id="KW-0503">Monooxygenase</keyword>
<organism evidence="8 9">
    <name type="scientific">Aspergillus heteromorphus CBS 117.55</name>
    <dbReference type="NCBI Taxonomy" id="1448321"/>
    <lineage>
        <taxon>Eukaryota</taxon>
        <taxon>Fungi</taxon>
        <taxon>Dikarya</taxon>
        <taxon>Ascomycota</taxon>
        <taxon>Pezizomycotina</taxon>
        <taxon>Eurotiomycetes</taxon>
        <taxon>Eurotiomycetidae</taxon>
        <taxon>Eurotiales</taxon>
        <taxon>Aspergillaceae</taxon>
        <taxon>Aspergillus</taxon>
        <taxon>Aspergillus subgen. Circumdati</taxon>
    </lineage>
</organism>
<proteinExistence type="inferred from homology"/>
<dbReference type="GO" id="GO:0005506">
    <property type="term" value="F:iron ion binding"/>
    <property type="evidence" value="ECO:0007669"/>
    <property type="project" value="InterPro"/>
</dbReference>
<name>A0A317VZJ6_9EURO</name>
<comment type="similarity">
    <text evidence="2">Belongs to the cytochrome P450 family.</text>
</comment>
<dbReference type="EMBL" id="MSFL01000015">
    <property type="protein sequence ID" value="PWY79673.1"/>
    <property type="molecule type" value="Genomic_DNA"/>
</dbReference>
<sequence length="494" mass="56249">MDLPELFVSLSNIPAWYALLIVIAALFLVNSTPSDCLDIPAVKYGRLLPNFVNRRLFYVVGHVQIQKGYDKYKNLPFRILKPDGDLIVLPARYLDEVRQMSPKKLGLVDNEFKNVLGECTVDSGLAAQAMAQMNPVLDYIIPRVVAELQHAITVELPSCKDWTPINLYTTVLRLVSRSVSCITVGDVICRDEQWLDVVASYTTNMDLAMTTLRPFPSFLRPIVARFLPSVQRLKHQFHWVQHELLIPVIQSRRYAEFNDPYFRKHEDLIQWTMDLAGNALDRDPALIARDLMTVTSLTMVRSSAVLLTQALYDLIARPEYLEPLRKEIRETFRDGWKNVKQGSLRGQHLLDSFLRESCRWNPSQEINVHRIVKRPLMFSDGLAIPKGAHICFATGPISRDPAIVPGVDEFNGFRWYKSPSANPDLGLHFGFDRGAYPGRVVAVNTAKLIMSRLLQGYEFEFEGRGRPANVRTGEQILPDTTVRVVMRERNGTNK</sequence>
<dbReference type="InterPro" id="IPR001128">
    <property type="entry name" value="Cyt_P450"/>
</dbReference>
<keyword evidence="3" id="KW-0479">Metal-binding</keyword>
<dbReference type="RefSeq" id="XP_025398696.1">
    <property type="nucleotide sequence ID" value="XM_025541180.1"/>
</dbReference>
<dbReference type="SUPFAM" id="SSF48264">
    <property type="entry name" value="Cytochrome P450"/>
    <property type="match status" value="1"/>
</dbReference>
<evidence type="ECO:0000256" key="5">
    <source>
        <dbReference type="ARBA" id="ARBA00023004"/>
    </source>
</evidence>
<evidence type="ECO:0000256" key="3">
    <source>
        <dbReference type="ARBA" id="ARBA00022723"/>
    </source>
</evidence>
<dbReference type="STRING" id="1448321.A0A317VZJ6"/>
<evidence type="ECO:0000256" key="1">
    <source>
        <dbReference type="ARBA" id="ARBA00001971"/>
    </source>
</evidence>
<dbReference type="PANTHER" id="PTHR46206">
    <property type="entry name" value="CYTOCHROME P450"/>
    <property type="match status" value="1"/>
</dbReference>
<comment type="caution">
    <text evidence="8">The sequence shown here is derived from an EMBL/GenBank/DDBJ whole genome shotgun (WGS) entry which is preliminary data.</text>
</comment>
<dbReference type="GO" id="GO:0016705">
    <property type="term" value="F:oxidoreductase activity, acting on paired donors, with incorporation or reduction of molecular oxygen"/>
    <property type="evidence" value="ECO:0007669"/>
    <property type="project" value="InterPro"/>
</dbReference>
<dbReference type="CDD" id="cd11041">
    <property type="entry name" value="CYP503A1-like"/>
    <property type="match status" value="1"/>
</dbReference>
<dbReference type="PANTHER" id="PTHR46206:SF7">
    <property type="entry name" value="P450, PUTATIVE (EUROFUNG)-RELATED"/>
    <property type="match status" value="1"/>
</dbReference>
<dbReference type="Pfam" id="PF00067">
    <property type="entry name" value="p450"/>
    <property type="match status" value="1"/>
</dbReference>
<feature type="transmembrane region" description="Helical" evidence="7">
    <location>
        <begin position="6"/>
        <end position="29"/>
    </location>
</feature>
<evidence type="ECO:0000256" key="7">
    <source>
        <dbReference type="SAM" id="Phobius"/>
    </source>
</evidence>
<evidence type="ECO:0000256" key="2">
    <source>
        <dbReference type="ARBA" id="ARBA00010617"/>
    </source>
</evidence>
<keyword evidence="5" id="KW-0408">Iron</keyword>
<dbReference type="Gene3D" id="1.10.630.10">
    <property type="entry name" value="Cytochrome P450"/>
    <property type="match status" value="1"/>
</dbReference>
<reference evidence="8 9" key="1">
    <citation type="submission" date="2016-12" db="EMBL/GenBank/DDBJ databases">
        <title>The genomes of Aspergillus section Nigri reveals drivers in fungal speciation.</title>
        <authorList>
            <consortium name="DOE Joint Genome Institute"/>
            <person name="Vesth T.C."/>
            <person name="Nybo J."/>
            <person name="Theobald S."/>
            <person name="Brandl J."/>
            <person name="Frisvad J.C."/>
            <person name="Nielsen K.F."/>
            <person name="Lyhne E.K."/>
            <person name="Kogle M.E."/>
            <person name="Kuo A."/>
            <person name="Riley R."/>
            <person name="Clum A."/>
            <person name="Nolan M."/>
            <person name="Lipzen A."/>
            <person name="Salamov A."/>
            <person name="Henrissat B."/>
            <person name="Wiebenga A."/>
            <person name="De Vries R.P."/>
            <person name="Grigoriev I.V."/>
            <person name="Mortensen U.H."/>
            <person name="Andersen M.R."/>
            <person name="Baker S.E."/>
        </authorList>
    </citation>
    <scope>NUCLEOTIDE SEQUENCE [LARGE SCALE GENOMIC DNA]</scope>
    <source>
        <strain evidence="8 9">CBS 117.55</strain>
    </source>
</reference>
<gene>
    <name evidence="8" type="ORF">BO70DRAFT_338067</name>
</gene>
<accession>A0A317VZJ6</accession>
<dbReference type="OrthoDB" id="1844152at2759"/>
<dbReference type="VEuPathDB" id="FungiDB:BO70DRAFT_338067"/>
<evidence type="ECO:0000256" key="6">
    <source>
        <dbReference type="ARBA" id="ARBA00023033"/>
    </source>
</evidence>
<dbReference type="Proteomes" id="UP000247233">
    <property type="component" value="Unassembled WGS sequence"/>
</dbReference>
<keyword evidence="7" id="KW-0472">Membrane</keyword>
<protein>
    <submittedName>
        <fullName evidence="8">Putative cytochrome P450 monooxygenase SirB-like protein</fullName>
    </submittedName>
</protein>
<keyword evidence="7" id="KW-0812">Transmembrane</keyword>
<dbReference type="GO" id="GO:0019748">
    <property type="term" value="P:secondary metabolic process"/>
    <property type="evidence" value="ECO:0007669"/>
    <property type="project" value="UniProtKB-ARBA"/>
</dbReference>
<evidence type="ECO:0000313" key="8">
    <source>
        <dbReference type="EMBL" id="PWY79673.1"/>
    </source>
</evidence>
<keyword evidence="9" id="KW-1185">Reference proteome</keyword>
<keyword evidence="7" id="KW-1133">Transmembrane helix</keyword>
<dbReference type="AlphaFoldDB" id="A0A317VZJ6"/>
<dbReference type="GO" id="GO:0004497">
    <property type="term" value="F:monooxygenase activity"/>
    <property type="evidence" value="ECO:0007669"/>
    <property type="project" value="UniProtKB-KW"/>
</dbReference>